<sequence>MPEAACVGRSQCRPRPTTNDSATRALKVVGDYELGATIMRPRGVCLRAFLVGVSVLATSVGASAQGLGQGHGRGGPPGPAAAPAARPAPPPAMARPAAPPAMARPAAPAFHPPAMPQRPAMAPHPAPHIASPPPRPTPHFAAPPQRVAPHVAAPRPEFHRAPAAPQRPAMAPRPTPHIAAPSGPGAAPAVSERLSRREQIDQRAQQHQQQIQQRQQMVQQRQREVLSRQTAERQTRIDRLQQRVQQLQSQKPEGARAQREQQRMLQTQNRLLQREQRTQQTDLARQQRLGLQAPTAAATATAAAAAARAAERGRFAERFREQASAQTQAALVARQSGWAPRQAWRHRHPAVFVAWLGPVFWPYAYSDIFDYTFWSYAYEPGYWAYAYDDFVDTVFWGGDSPYAAYASINPYDYPQAGGGSRARQRASVSPQTLQQLCGTPDKGVTAWPLADIARAVRPTPEQRALLDQLKTAAANAAGVFKDSCADTYALTPPGRLRAMMNRVSATLEAVKIVRPALENFYNSLSDEQQARFNALGPNVGDRSPPQQQASGEGCGDPKSGLTQLPIQRIEAVLHPAGKQKEALDRLSEATAKGVEGLQAACPNDVPLTPVGRLEAMQRRLEAMLAAAKLVEPALDEFYATLSSEQKARFNTLQQIAGP</sequence>
<dbReference type="STRING" id="224911.AAV28_11255"/>
<feature type="region of interest" description="Disordered" evidence="1">
    <location>
        <begin position="66"/>
        <end position="146"/>
    </location>
</feature>
<feature type="region of interest" description="Disordered" evidence="1">
    <location>
        <begin position="162"/>
        <end position="216"/>
    </location>
</feature>
<dbReference type="eggNOG" id="COG1570">
    <property type="taxonomic scope" value="Bacteria"/>
</dbReference>
<dbReference type="InParanoid" id="Q89RC3"/>
<dbReference type="OrthoDB" id="7348740at2"/>
<reference evidence="3" key="1">
    <citation type="journal article" date="2002" name="DNA Res.">
        <title>Complete genomic sequence of nitrogen-fixing symbiotic bacterium Bradyrhizobium japonicum USDA110.</title>
        <authorList>
            <person name="Kaneko T."/>
            <person name="Nakamura Y."/>
            <person name="Sato S."/>
            <person name="Minamisawa K."/>
            <person name="Uchiumi T."/>
            <person name="Sasamoto S."/>
            <person name="Watanabe A."/>
            <person name="Idesawa K."/>
            <person name="Iriguchi M."/>
            <person name="Kawashima K."/>
            <person name="Kohara M."/>
            <person name="Matsumoto M."/>
            <person name="Shimpo S."/>
            <person name="Tsuruoka H."/>
            <person name="Wada T."/>
            <person name="Yamada M."/>
            <person name="Tabata S."/>
        </authorList>
    </citation>
    <scope>NUCLEOTIDE SEQUENCE [LARGE SCALE GENOMIC DNA]</scope>
    <source>
        <strain evidence="3">JCM 10833 / BCRC 13528 / IAM 13628 / NBRC 14792 / USDA 110</strain>
    </source>
</reference>
<proteinExistence type="predicted"/>
<name>Q89RC3_BRADU</name>
<feature type="compositionally biased region" description="Low complexity" evidence="1">
    <location>
        <begin position="179"/>
        <end position="189"/>
    </location>
</feature>
<dbReference type="PATRIC" id="fig|224911.44.peg.2471"/>
<dbReference type="Proteomes" id="UP000002526">
    <property type="component" value="Chromosome"/>
</dbReference>
<dbReference type="HOGENOM" id="CLU_027403_0_0_5"/>
<feature type="compositionally biased region" description="Low complexity" evidence="1">
    <location>
        <begin position="202"/>
        <end position="216"/>
    </location>
</feature>
<organism evidence="2 3">
    <name type="scientific">Bradyrhizobium diazoefficiens (strain JCM 10833 / BCRC 13528 / IAM 13628 / NBRC 14792 / USDA 110)</name>
    <dbReference type="NCBI Taxonomy" id="224911"/>
    <lineage>
        <taxon>Bacteria</taxon>
        <taxon>Pseudomonadati</taxon>
        <taxon>Pseudomonadota</taxon>
        <taxon>Alphaproteobacteria</taxon>
        <taxon>Hyphomicrobiales</taxon>
        <taxon>Nitrobacteraceae</taxon>
        <taxon>Bradyrhizobium</taxon>
    </lineage>
</organism>
<feature type="compositionally biased region" description="Low complexity" evidence="1">
    <location>
        <begin position="100"/>
        <end position="109"/>
    </location>
</feature>
<feature type="region of interest" description="Disordered" evidence="1">
    <location>
        <begin position="1"/>
        <end position="20"/>
    </location>
</feature>
<dbReference type="EnsemblBacteria" id="BAC48114">
    <property type="protein sequence ID" value="BAC48114"/>
    <property type="gene ID" value="BAC48114"/>
</dbReference>
<dbReference type="Pfam" id="PF07813">
    <property type="entry name" value="LTXXQ"/>
    <property type="match status" value="2"/>
</dbReference>
<dbReference type="EMBL" id="BA000040">
    <property type="protein sequence ID" value="BAC48114.1"/>
    <property type="molecule type" value="Genomic_DNA"/>
</dbReference>
<gene>
    <name evidence="2" type="ordered locus">bll2849</name>
</gene>
<dbReference type="GO" id="GO:0042597">
    <property type="term" value="C:periplasmic space"/>
    <property type="evidence" value="ECO:0007669"/>
    <property type="project" value="InterPro"/>
</dbReference>
<evidence type="ECO:0000256" key="1">
    <source>
        <dbReference type="SAM" id="MobiDB-lite"/>
    </source>
</evidence>
<evidence type="ECO:0000313" key="2">
    <source>
        <dbReference type="EMBL" id="BAC48114.1"/>
    </source>
</evidence>
<dbReference type="AlphaFoldDB" id="Q89RC3"/>
<feature type="compositionally biased region" description="Basic and acidic residues" evidence="1">
    <location>
        <begin position="253"/>
        <end position="262"/>
    </location>
</feature>
<keyword evidence="3" id="KW-1185">Reference proteome</keyword>
<evidence type="ECO:0000313" key="3">
    <source>
        <dbReference type="Proteomes" id="UP000002526"/>
    </source>
</evidence>
<feature type="region of interest" description="Disordered" evidence="1">
    <location>
        <begin position="243"/>
        <end position="265"/>
    </location>
</feature>
<protein>
    <submittedName>
        <fullName evidence="2">Bll2849 protein</fullName>
    </submittedName>
</protein>
<feature type="region of interest" description="Disordered" evidence="1">
    <location>
        <begin position="534"/>
        <end position="560"/>
    </location>
</feature>
<dbReference type="InterPro" id="IPR012899">
    <property type="entry name" value="LTXXQ"/>
</dbReference>
<feature type="compositionally biased region" description="Pro residues" evidence="1">
    <location>
        <begin position="110"/>
        <end position="137"/>
    </location>
</feature>
<dbReference type="KEGG" id="bja:bll2849"/>
<feature type="compositionally biased region" description="Low complexity" evidence="1">
    <location>
        <begin position="162"/>
        <end position="172"/>
    </location>
</feature>
<accession>Q89RC3</accession>
<feature type="compositionally biased region" description="Pro residues" evidence="1">
    <location>
        <begin position="76"/>
        <end position="99"/>
    </location>
</feature>